<dbReference type="Proteomes" id="UP000249390">
    <property type="component" value="Unassembled WGS sequence"/>
</dbReference>
<comment type="caution">
    <text evidence="5">The sequence shown here is derived from an EMBL/GenBank/DDBJ whole genome shotgun (WGS) entry which is preliminary data.</text>
</comment>
<evidence type="ECO:0000256" key="3">
    <source>
        <dbReference type="SAM" id="SignalP"/>
    </source>
</evidence>
<dbReference type="Pfam" id="PF00187">
    <property type="entry name" value="Chitin_bind_1"/>
    <property type="match status" value="1"/>
</dbReference>
<evidence type="ECO:0000313" key="5">
    <source>
        <dbReference type="EMBL" id="RAL42872.1"/>
    </source>
</evidence>
<dbReference type="SUPFAM" id="SSF57016">
    <property type="entry name" value="Plant lectins/antimicrobial peptides"/>
    <property type="match status" value="1"/>
</dbReference>
<dbReference type="AlphaFoldDB" id="A0A328DAK3"/>
<feature type="chain" id="PRO_5016371699" description="Chitin-binding type-1 domain-containing protein" evidence="3">
    <location>
        <begin position="26"/>
        <end position="87"/>
    </location>
</feature>
<dbReference type="GO" id="GO:0008061">
    <property type="term" value="F:chitin binding"/>
    <property type="evidence" value="ECO:0007669"/>
    <property type="project" value="UniProtKB-UniRule"/>
</dbReference>
<dbReference type="SMART" id="SM00270">
    <property type="entry name" value="ChtBD1"/>
    <property type="match status" value="1"/>
</dbReference>
<gene>
    <name evidence="5" type="ORF">DM860_009379</name>
</gene>
<keyword evidence="2" id="KW-1015">Disulfide bond</keyword>
<evidence type="ECO:0000313" key="6">
    <source>
        <dbReference type="Proteomes" id="UP000249390"/>
    </source>
</evidence>
<feature type="disulfide bond" evidence="2">
    <location>
        <begin position="37"/>
        <end position="49"/>
    </location>
</feature>
<reference evidence="5 6" key="1">
    <citation type="submission" date="2018-06" db="EMBL/GenBank/DDBJ databases">
        <title>The Genome of Cuscuta australis (Dodder) Provides Insight into the Evolution of Plant Parasitism.</title>
        <authorList>
            <person name="Liu H."/>
        </authorList>
    </citation>
    <scope>NUCLEOTIDE SEQUENCE [LARGE SCALE GENOMIC DNA]</scope>
    <source>
        <strain evidence="6">cv. Yunnan</strain>
        <tissue evidence="5">Vines</tissue>
    </source>
</reference>
<name>A0A328DAK3_9ASTE</name>
<feature type="disulfide bond" evidence="2">
    <location>
        <begin position="42"/>
        <end position="56"/>
    </location>
</feature>
<feature type="disulfide bond" evidence="2">
    <location>
        <begin position="28"/>
        <end position="43"/>
    </location>
</feature>
<evidence type="ECO:0000259" key="4">
    <source>
        <dbReference type="PROSITE" id="PS50941"/>
    </source>
</evidence>
<keyword evidence="3" id="KW-0732">Signal</keyword>
<feature type="signal peptide" evidence="3">
    <location>
        <begin position="1"/>
        <end position="25"/>
    </location>
</feature>
<evidence type="ECO:0000256" key="1">
    <source>
        <dbReference type="ARBA" id="ARBA00022669"/>
    </source>
</evidence>
<accession>A0A328DAK3</accession>
<dbReference type="PROSITE" id="PS50941">
    <property type="entry name" value="CHIT_BIND_I_2"/>
    <property type="match status" value="1"/>
</dbReference>
<protein>
    <recommendedName>
        <fullName evidence="4">Chitin-binding type-1 domain-containing protein</fullName>
    </recommendedName>
</protein>
<dbReference type="InterPro" id="IPR036861">
    <property type="entry name" value="Endochitinase-like_sf"/>
</dbReference>
<organism evidence="5 6">
    <name type="scientific">Cuscuta australis</name>
    <dbReference type="NCBI Taxonomy" id="267555"/>
    <lineage>
        <taxon>Eukaryota</taxon>
        <taxon>Viridiplantae</taxon>
        <taxon>Streptophyta</taxon>
        <taxon>Embryophyta</taxon>
        <taxon>Tracheophyta</taxon>
        <taxon>Spermatophyta</taxon>
        <taxon>Magnoliopsida</taxon>
        <taxon>eudicotyledons</taxon>
        <taxon>Gunneridae</taxon>
        <taxon>Pentapetalae</taxon>
        <taxon>asterids</taxon>
        <taxon>lamiids</taxon>
        <taxon>Solanales</taxon>
        <taxon>Convolvulaceae</taxon>
        <taxon>Cuscuteae</taxon>
        <taxon>Cuscuta</taxon>
        <taxon>Cuscuta subgen. Grammica</taxon>
        <taxon>Cuscuta sect. Cleistogrammica</taxon>
    </lineage>
</organism>
<sequence length="87" mass="8897">MKLSSSSSTLVIAMVLAMLLTATLAQNCGSQVGGRTCAGNHCCSRWGYCGLTCAHCGGGCQSNCHPDCGSAPVKFDNETDVVVNAKP</sequence>
<feature type="domain" description="Chitin-binding type-1" evidence="4">
    <location>
        <begin position="25"/>
        <end position="66"/>
    </location>
</feature>
<feature type="disulfide bond" evidence="2">
    <location>
        <begin position="60"/>
        <end position="64"/>
    </location>
</feature>
<keyword evidence="1 2" id="KW-0147">Chitin-binding</keyword>
<keyword evidence="6" id="KW-1185">Reference proteome</keyword>
<evidence type="ECO:0000256" key="2">
    <source>
        <dbReference type="PROSITE-ProRule" id="PRU00261"/>
    </source>
</evidence>
<dbReference type="CDD" id="cd00035">
    <property type="entry name" value="ChtBD1"/>
    <property type="match status" value="1"/>
</dbReference>
<dbReference type="InterPro" id="IPR001002">
    <property type="entry name" value="Chitin-bd_1"/>
</dbReference>
<dbReference type="EMBL" id="NQVE01000162">
    <property type="protein sequence ID" value="RAL42872.1"/>
    <property type="molecule type" value="Genomic_DNA"/>
</dbReference>
<proteinExistence type="predicted"/>
<dbReference type="Gene3D" id="3.30.60.10">
    <property type="entry name" value="Endochitinase-like"/>
    <property type="match status" value="1"/>
</dbReference>